<dbReference type="AlphaFoldDB" id="A0A9J6FHT9"/>
<dbReference type="InterPro" id="IPR001227">
    <property type="entry name" value="Ac_transferase_dom_sf"/>
</dbReference>
<name>A0A9J6FHT9_HAELO</name>
<dbReference type="VEuPathDB" id="VectorBase:HLOH_044260"/>
<sequence>MEGPHPDPTYALLNNVGQPNVKQFPFRGFTVIPTSAEGKAALRGNPEEAPLKRKPLWFVFTGMGCQWNGMARQMMQLDLFASSIHKSTRSTQAVQP</sequence>
<dbReference type="GO" id="GO:0016740">
    <property type="term" value="F:transferase activity"/>
    <property type="evidence" value="ECO:0007669"/>
    <property type="project" value="InterPro"/>
</dbReference>
<dbReference type="OrthoDB" id="6505209at2759"/>
<dbReference type="EMBL" id="JABSTR010000003">
    <property type="protein sequence ID" value="KAH9365942.1"/>
    <property type="molecule type" value="Genomic_DNA"/>
</dbReference>
<gene>
    <name evidence="2" type="ORF">HPB48_012212</name>
</gene>
<comment type="caution">
    <text evidence="2">The sequence shown here is derived from an EMBL/GenBank/DDBJ whole genome shotgun (WGS) entry which is preliminary data.</text>
</comment>
<evidence type="ECO:0000313" key="3">
    <source>
        <dbReference type="Proteomes" id="UP000821853"/>
    </source>
</evidence>
<evidence type="ECO:0000313" key="2">
    <source>
        <dbReference type="EMBL" id="KAH9365942.1"/>
    </source>
</evidence>
<feature type="domain" description="Malonyl-CoA:ACP transacylase (MAT)" evidence="1">
    <location>
        <begin position="57"/>
        <end position="92"/>
    </location>
</feature>
<reference evidence="2 3" key="1">
    <citation type="journal article" date="2020" name="Cell">
        <title>Large-Scale Comparative Analyses of Tick Genomes Elucidate Their Genetic Diversity and Vector Capacities.</title>
        <authorList>
            <consortium name="Tick Genome and Microbiome Consortium (TIGMIC)"/>
            <person name="Jia N."/>
            <person name="Wang J."/>
            <person name="Shi W."/>
            <person name="Du L."/>
            <person name="Sun Y."/>
            <person name="Zhan W."/>
            <person name="Jiang J.F."/>
            <person name="Wang Q."/>
            <person name="Zhang B."/>
            <person name="Ji P."/>
            <person name="Bell-Sakyi L."/>
            <person name="Cui X.M."/>
            <person name="Yuan T.T."/>
            <person name="Jiang B.G."/>
            <person name="Yang W.F."/>
            <person name="Lam T.T."/>
            <person name="Chang Q.C."/>
            <person name="Ding S.J."/>
            <person name="Wang X.J."/>
            <person name="Zhu J.G."/>
            <person name="Ruan X.D."/>
            <person name="Zhao L."/>
            <person name="Wei J.T."/>
            <person name="Ye R.Z."/>
            <person name="Que T.C."/>
            <person name="Du C.H."/>
            <person name="Zhou Y.H."/>
            <person name="Cheng J.X."/>
            <person name="Dai P.F."/>
            <person name="Guo W.B."/>
            <person name="Han X.H."/>
            <person name="Huang E.J."/>
            <person name="Li L.F."/>
            <person name="Wei W."/>
            <person name="Gao Y.C."/>
            <person name="Liu J.Z."/>
            <person name="Shao H.Z."/>
            <person name="Wang X."/>
            <person name="Wang C.C."/>
            <person name="Yang T.C."/>
            <person name="Huo Q.B."/>
            <person name="Li W."/>
            <person name="Chen H.Y."/>
            <person name="Chen S.E."/>
            <person name="Zhou L.G."/>
            <person name="Ni X.B."/>
            <person name="Tian J.H."/>
            <person name="Sheng Y."/>
            <person name="Liu T."/>
            <person name="Pan Y.S."/>
            <person name="Xia L.Y."/>
            <person name="Li J."/>
            <person name="Zhao F."/>
            <person name="Cao W.C."/>
        </authorList>
    </citation>
    <scope>NUCLEOTIDE SEQUENCE [LARGE SCALE GENOMIC DNA]</scope>
    <source>
        <strain evidence="2">HaeL-2018</strain>
    </source>
</reference>
<dbReference type="Pfam" id="PF00698">
    <property type="entry name" value="Acyl_transf_1"/>
    <property type="match status" value="1"/>
</dbReference>
<keyword evidence="3" id="KW-1185">Reference proteome</keyword>
<organism evidence="2 3">
    <name type="scientific">Haemaphysalis longicornis</name>
    <name type="common">Bush tick</name>
    <dbReference type="NCBI Taxonomy" id="44386"/>
    <lineage>
        <taxon>Eukaryota</taxon>
        <taxon>Metazoa</taxon>
        <taxon>Ecdysozoa</taxon>
        <taxon>Arthropoda</taxon>
        <taxon>Chelicerata</taxon>
        <taxon>Arachnida</taxon>
        <taxon>Acari</taxon>
        <taxon>Parasitiformes</taxon>
        <taxon>Ixodida</taxon>
        <taxon>Ixodoidea</taxon>
        <taxon>Ixodidae</taxon>
        <taxon>Haemaphysalinae</taxon>
        <taxon>Haemaphysalis</taxon>
    </lineage>
</organism>
<dbReference type="Proteomes" id="UP000821853">
    <property type="component" value="Unassembled WGS sequence"/>
</dbReference>
<dbReference type="Gene3D" id="3.40.366.10">
    <property type="entry name" value="Malonyl-Coenzyme A Acyl Carrier Protein, domain 2"/>
    <property type="match status" value="1"/>
</dbReference>
<evidence type="ECO:0000259" key="1">
    <source>
        <dbReference type="Pfam" id="PF00698"/>
    </source>
</evidence>
<dbReference type="InterPro" id="IPR014043">
    <property type="entry name" value="Acyl_transferase_dom"/>
</dbReference>
<dbReference type="Gene3D" id="3.30.70.3290">
    <property type="match status" value="1"/>
</dbReference>
<protein>
    <recommendedName>
        <fullName evidence="1">Malonyl-CoA:ACP transacylase (MAT) domain-containing protein</fullName>
    </recommendedName>
</protein>
<accession>A0A9J6FHT9</accession>
<proteinExistence type="predicted"/>